<dbReference type="GO" id="GO:0042597">
    <property type="term" value="C:periplasmic space"/>
    <property type="evidence" value="ECO:0007669"/>
    <property type="project" value="UniProtKB-ARBA"/>
</dbReference>
<dbReference type="PANTHER" id="PTHR30290:SF38">
    <property type="entry name" value="D,D-DIPEPTIDE-BINDING PERIPLASMIC PROTEIN DDPA-RELATED"/>
    <property type="match status" value="1"/>
</dbReference>
<dbReference type="GO" id="GO:0015833">
    <property type="term" value="P:peptide transport"/>
    <property type="evidence" value="ECO:0007669"/>
    <property type="project" value="TreeGrafter"/>
</dbReference>
<name>A0A2K8P7E7_STRLA</name>
<proteinExistence type="predicted"/>
<dbReference type="GO" id="GO:1904680">
    <property type="term" value="F:peptide transmembrane transporter activity"/>
    <property type="evidence" value="ECO:0007669"/>
    <property type="project" value="TreeGrafter"/>
</dbReference>
<sequence>MPSARSRATRTQTTSRTPLTSHTPLTPRSLRAARLRRAAVGGLAATAVFLTGGCSGTAHPAKDGAAAYTVTDRTPAPAGDLDSFTWSTFAEPASIDYAQSFDYPPNQILANVCESLLRWNPDLTTSPNLAASFSNPTPTTWVYRIRPGVRFHDGTPLTADDVVASLRRNLDPAVASVWAYPFKNVKSVERSGDMEVTVTLTQPDSTFNKYLAAAPGTVESAATLAKAGKDYGNPQTGVNCTGPFSFGSWTSGQSLTLKRNDAYWNPELKARSGEVKFVFLADATTRVNAFQSGEVDGGWMVPPNAYAQLRSTQAGSLYFGRNTTVADEVVGNLKGPLGDARVRRALLMAIDRKGIVKAGAGGAGEVADSLVTDNLWSDAPAATREALLKDLPKYPYDPAAAKALAAEAGVAGQKVVIATSPLDSQTTIITQAVAQAATAIGLKPQIDSVSAEKYTALFTDPAAREGVDLFLTFWYTSITDPLDMYASLRTGAFSNYGGWSDPAYDAAVDRAVDTYDPAGHAAANAEAQRIALRELPWLPLYTQPVSVFLGKRITGVQPSIAYLYYPWAAEIGARG</sequence>
<dbReference type="EMBL" id="CP024985">
    <property type="protein sequence ID" value="ATZ22672.1"/>
    <property type="molecule type" value="Genomic_DNA"/>
</dbReference>
<organism evidence="2 3">
    <name type="scientific">Streptomyces lavendulae subsp. lavendulae</name>
    <dbReference type="NCBI Taxonomy" id="58340"/>
    <lineage>
        <taxon>Bacteria</taxon>
        <taxon>Bacillati</taxon>
        <taxon>Actinomycetota</taxon>
        <taxon>Actinomycetes</taxon>
        <taxon>Kitasatosporales</taxon>
        <taxon>Streptomycetaceae</taxon>
        <taxon>Streptomyces</taxon>
    </lineage>
</organism>
<evidence type="ECO:0000313" key="3">
    <source>
        <dbReference type="Proteomes" id="UP000231791"/>
    </source>
</evidence>
<dbReference type="Gene3D" id="3.40.190.10">
    <property type="entry name" value="Periplasmic binding protein-like II"/>
    <property type="match status" value="1"/>
</dbReference>
<dbReference type="Proteomes" id="UP000231791">
    <property type="component" value="Chromosome"/>
</dbReference>
<reference evidence="2 3" key="1">
    <citation type="submission" date="2017-11" db="EMBL/GenBank/DDBJ databases">
        <title>Complete genome sequence of Streptomyces lavendulae subsp. lavendulae CCM 3239 (formerly 'Streptomyces aureofaciens CCM 3239'), the producer of the angucycline-type antibiotic auricin.</title>
        <authorList>
            <person name="Busche T."/>
            <person name="Novakova R."/>
            <person name="Al'Dilaimi A."/>
            <person name="Homerova D."/>
            <person name="Feckova L."/>
            <person name="Rezuchova B."/>
            <person name="Mingyar E."/>
            <person name="Csolleiova D."/>
            <person name="Bekeova C."/>
            <person name="Winkler A."/>
            <person name="Sevcikova B."/>
            <person name="Kalinowski J."/>
            <person name="Kormanec J."/>
            <person name="Ruckert C."/>
        </authorList>
    </citation>
    <scope>NUCLEOTIDE SEQUENCE [LARGE SCALE GENOMIC DNA]</scope>
    <source>
        <strain evidence="2 3">CCM 3239</strain>
    </source>
</reference>
<dbReference type="OrthoDB" id="5243526at2"/>
<evidence type="ECO:0000313" key="2">
    <source>
        <dbReference type="EMBL" id="ATZ22672.1"/>
    </source>
</evidence>
<dbReference type="PIRSF" id="PIRSF002741">
    <property type="entry name" value="MppA"/>
    <property type="match status" value="1"/>
</dbReference>
<dbReference type="InterPro" id="IPR039424">
    <property type="entry name" value="SBP_5"/>
</dbReference>
<dbReference type="InterPro" id="IPR000914">
    <property type="entry name" value="SBP_5_dom"/>
</dbReference>
<dbReference type="Pfam" id="PF00496">
    <property type="entry name" value="SBP_bac_5"/>
    <property type="match status" value="1"/>
</dbReference>
<accession>A0A2K8P7E7</accession>
<dbReference type="PANTHER" id="PTHR30290">
    <property type="entry name" value="PERIPLASMIC BINDING COMPONENT OF ABC TRANSPORTER"/>
    <property type="match status" value="1"/>
</dbReference>
<gene>
    <name evidence="2" type="primary">gsiB1</name>
    <name evidence="2" type="ORF">SLAV_03820</name>
</gene>
<dbReference type="SUPFAM" id="SSF53850">
    <property type="entry name" value="Periplasmic binding protein-like II"/>
    <property type="match status" value="1"/>
</dbReference>
<evidence type="ECO:0000256" key="1">
    <source>
        <dbReference type="ARBA" id="ARBA00022729"/>
    </source>
</evidence>
<dbReference type="AlphaFoldDB" id="A0A2K8P7E7"/>
<dbReference type="InterPro" id="IPR030678">
    <property type="entry name" value="Peptide/Ni-bd"/>
</dbReference>
<dbReference type="Gene3D" id="3.10.105.10">
    <property type="entry name" value="Dipeptide-binding Protein, Domain 3"/>
    <property type="match status" value="1"/>
</dbReference>
<protein>
    <submittedName>
        <fullName evidence="2">Glutathione-binding protein GsiB</fullName>
    </submittedName>
</protein>
<dbReference type="GO" id="GO:0043190">
    <property type="term" value="C:ATP-binding cassette (ABC) transporter complex"/>
    <property type="evidence" value="ECO:0007669"/>
    <property type="project" value="InterPro"/>
</dbReference>
<dbReference type="Gene3D" id="3.90.76.10">
    <property type="entry name" value="Dipeptide-binding Protein, Domain 1"/>
    <property type="match status" value="1"/>
</dbReference>
<keyword evidence="1" id="KW-0732">Signal</keyword>
<dbReference type="CDD" id="cd00995">
    <property type="entry name" value="PBP2_NikA_DppA_OppA_like"/>
    <property type="match status" value="1"/>
</dbReference>
<dbReference type="KEGG" id="slx:SLAV_03820"/>
<keyword evidence="3" id="KW-1185">Reference proteome</keyword>